<keyword evidence="2 4" id="KW-1133">Transmembrane helix</keyword>
<dbReference type="PROSITE" id="PS50850">
    <property type="entry name" value="MFS"/>
    <property type="match status" value="1"/>
</dbReference>
<dbReference type="PANTHER" id="PTHR11360">
    <property type="entry name" value="MONOCARBOXYLATE TRANSPORTER"/>
    <property type="match status" value="1"/>
</dbReference>
<dbReference type="InterPro" id="IPR036259">
    <property type="entry name" value="MFS_trans_sf"/>
</dbReference>
<name>A0A517ZTB1_9PLAN</name>
<dbReference type="AlphaFoldDB" id="A0A517ZTB1"/>
<evidence type="ECO:0000313" key="7">
    <source>
        <dbReference type="Proteomes" id="UP000319383"/>
    </source>
</evidence>
<feature type="transmembrane region" description="Helical" evidence="4">
    <location>
        <begin position="276"/>
        <end position="299"/>
    </location>
</feature>
<dbReference type="EMBL" id="CP036276">
    <property type="protein sequence ID" value="QDU45728.1"/>
    <property type="molecule type" value="Genomic_DNA"/>
</dbReference>
<feature type="transmembrane region" description="Helical" evidence="4">
    <location>
        <begin position="362"/>
        <end position="386"/>
    </location>
</feature>
<evidence type="ECO:0000256" key="4">
    <source>
        <dbReference type="SAM" id="Phobius"/>
    </source>
</evidence>
<keyword evidence="1 4" id="KW-0812">Transmembrane</keyword>
<feature type="transmembrane region" description="Helical" evidence="4">
    <location>
        <begin position="33"/>
        <end position="54"/>
    </location>
</feature>
<feature type="transmembrane region" description="Helical" evidence="4">
    <location>
        <begin position="74"/>
        <end position="94"/>
    </location>
</feature>
<dbReference type="SUPFAM" id="SSF103473">
    <property type="entry name" value="MFS general substrate transporter"/>
    <property type="match status" value="1"/>
</dbReference>
<organism evidence="6 7">
    <name type="scientific">Symmachiella dynata</name>
    <dbReference type="NCBI Taxonomy" id="2527995"/>
    <lineage>
        <taxon>Bacteria</taxon>
        <taxon>Pseudomonadati</taxon>
        <taxon>Planctomycetota</taxon>
        <taxon>Planctomycetia</taxon>
        <taxon>Planctomycetales</taxon>
        <taxon>Planctomycetaceae</taxon>
        <taxon>Symmachiella</taxon>
    </lineage>
</organism>
<feature type="transmembrane region" description="Helical" evidence="4">
    <location>
        <begin position="194"/>
        <end position="215"/>
    </location>
</feature>
<feature type="transmembrane region" description="Helical" evidence="4">
    <location>
        <begin position="128"/>
        <end position="152"/>
    </location>
</feature>
<accession>A0A517ZTB1</accession>
<evidence type="ECO:0000259" key="5">
    <source>
        <dbReference type="PROSITE" id="PS50850"/>
    </source>
</evidence>
<reference evidence="6 7" key="1">
    <citation type="submission" date="2019-02" db="EMBL/GenBank/DDBJ databases">
        <title>Deep-cultivation of Planctomycetes and their phenomic and genomic characterization uncovers novel biology.</title>
        <authorList>
            <person name="Wiegand S."/>
            <person name="Jogler M."/>
            <person name="Boedeker C."/>
            <person name="Pinto D."/>
            <person name="Vollmers J."/>
            <person name="Rivas-Marin E."/>
            <person name="Kohn T."/>
            <person name="Peeters S.H."/>
            <person name="Heuer A."/>
            <person name="Rast P."/>
            <person name="Oberbeckmann S."/>
            <person name="Bunk B."/>
            <person name="Jeske O."/>
            <person name="Meyerdierks A."/>
            <person name="Storesund J.E."/>
            <person name="Kallscheuer N."/>
            <person name="Luecker S."/>
            <person name="Lage O.M."/>
            <person name="Pohl T."/>
            <person name="Merkel B.J."/>
            <person name="Hornburger P."/>
            <person name="Mueller R.-W."/>
            <person name="Bruemmer F."/>
            <person name="Labrenz M."/>
            <person name="Spormann A.M."/>
            <person name="Op den Camp H."/>
            <person name="Overmann J."/>
            <person name="Amann R."/>
            <person name="Jetten M.S.M."/>
            <person name="Mascher T."/>
            <person name="Medema M.H."/>
            <person name="Devos D.P."/>
            <person name="Kaster A.-K."/>
            <person name="Ovreas L."/>
            <person name="Rohde M."/>
            <person name="Galperin M.Y."/>
            <person name="Jogler C."/>
        </authorList>
    </citation>
    <scope>NUCLEOTIDE SEQUENCE [LARGE SCALE GENOMIC DNA]</scope>
    <source>
        <strain evidence="6 7">Mal52</strain>
    </source>
</reference>
<dbReference type="Pfam" id="PF07690">
    <property type="entry name" value="MFS_1"/>
    <property type="match status" value="1"/>
</dbReference>
<keyword evidence="7" id="KW-1185">Reference proteome</keyword>
<feature type="transmembrane region" description="Helical" evidence="4">
    <location>
        <begin position="164"/>
        <end position="182"/>
    </location>
</feature>
<feature type="transmembrane region" description="Helical" evidence="4">
    <location>
        <begin position="305"/>
        <end position="326"/>
    </location>
</feature>
<feature type="transmembrane region" description="Helical" evidence="4">
    <location>
        <begin position="430"/>
        <end position="447"/>
    </location>
</feature>
<evidence type="ECO:0000256" key="1">
    <source>
        <dbReference type="ARBA" id="ARBA00022692"/>
    </source>
</evidence>
<feature type="domain" description="Major facilitator superfamily (MFS) profile" evidence="5">
    <location>
        <begin position="39"/>
        <end position="451"/>
    </location>
</feature>
<dbReference type="RefSeq" id="WP_145378278.1">
    <property type="nucleotide sequence ID" value="NZ_CP036276.1"/>
</dbReference>
<evidence type="ECO:0000256" key="3">
    <source>
        <dbReference type="ARBA" id="ARBA00023136"/>
    </source>
</evidence>
<dbReference type="Proteomes" id="UP000319383">
    <property type="component" value="Chromosome"/>
</dbReference>
<evidence type="ECO:0000313" key="6">
    <source>
        <dbReference type="EMBL" id="QDU45728.1"/>
    </source>
</evidence>
<keyword evidence="3 4" id="KW-0472">Membrane</keyword>
<dbReference type="PANTHER" id="PTHR11360:SF308">
    <property type="entry name" value="BLL3089 PROTEIN"/>
    <property type="match status" value="1"/>
</dbReference>
<dbReference type="InterPro" id="IPR020846">
    <property type="entry name" value="MFS_dom"/>
</dbReference>
<feature type="transmembrane region" description="Helical" evidence="4">
    <location>
        <begin position="101"/>
        <end position="122"/>
    </location>
</feature>
<protein>
    <submittedName>
        <fullName evidence="6">Putative sialic acid transporter</fullName>
    </submittedName>
</protein>
<feature type="transmembrane region" description="Helical" evidence="4">
    <location>
        <begin position="398"/>
        <end position="418"/>
    </location>
</feature>
<dbReference type="GO" id="GO:0022857">
    <property type="term" value="F:transmembrane transporter activity"/>
    <property type="evidence" value="ECO:0007669"/>
    <property type="project" value="InterPro"/>
</dbReference>
<dbReference type="Gene3D" id="1.20.1250.20">
    <property type="entry name" value="MFS general substrate transporter like domains"/>
    <property type="match status" value="2"/>
</dbReference>
<dbReference type="InterPro" id="IPR011701">
    <property type="entry name" value="MFS"/>
</dbReference>
<evidence type="ECO:0000256" key="2">
    <source>
        <dbReference type="ARBA" id="ARBA00022989"/>
    </source>
</evidence>
<dbReference type="KEGG" id="sdyn:Mal52_42240"/>
<gene>
    <name evidence="6" type="ORF">Mal52_42240</name>
</gene>
<sequence length="464" mass="49852">MSRLRTKPIRSRLANPVQIQPSLTPVAPQRKPFFLGWTVLFIAALGMFASAPGQSFSVATFKEPMEASLKVTDTAFSAAYLVATLVSGACLPFVGRLTDRYGARLLLPIIALALGGACLWMSSVESFMGLFIGFCLIRPLGQGSLTLVSSWLVGHWFEKRRGMAMGLLGLGGTLSVMCIPQINQYVTTEFGWRSGWVCLAVIVWAILILPAIVFVRNRPEDVGLLPDGQLTKEEKTAHPQQDLEEAATAEMAGVESAVGHDQTVEEAWKHLTFWKLLMPLCTGALVGTGLVFHQVSIFAEAGLSVTTAVTTLSIQAAAASLGALLFGYLSDRFPERKLMAMSMVCLATAQLLLTSLNHVGLAAIYGMLLGTHGAILRTAGSAVWVNQYGRLHQGAIRGIVLTFQIVASALGPLPFALAKDYWGGYSMANWMMLVLPIGSAIAVWTAYPPKRVLSAIQPPVSTDA</sequence>
<dbReference type="InterPro" id="IPR050327">
    <property type="entry name" value="Proton-linked_MCT"/>
</dbReference>
<proteinExistence type="predicted"/>